<dbReference type="EMBL" id="CM023489">
    <property type="protein sequence ID" value="KAH6923054.1"/>
    <property type="molecule type" value="Genomic_DNA"/>
</dbReference>
<proteinExistence type="predicted"/>
<gene>
    <name evidence="1" type="ORF">HPB50_021384</name>
</gene>
<reference evidence="1" key="1">
    <citation type="submission" date="2020-05" db="EMBL/GenBank/DDBJ databases">
        <title>Large-scale comparative analyses of tick genomes elucidate their genetic diversity and vector capacities.</title>
        <authorList>
            <person name="Jia N."/>
            <person name="Wang J."/>
            <person name="Shi W."/>
            <person name="Du L."/>
            <person name="Sun Y."/>
            <person name="Zhan W."/>
            <person name="Jiang J."/>
            <person name="Wang Q."/>
            <person name="Zhang B."/>
            <person name="Ji P."/>
            <person name="Sakyi L.B."/>
            <person name="Cui X."/>
            <person name="Yuan T."/>
            <person name="Jiang B."/>
            <person name="Yang W."/>
            <person name="Lam T.T.-Y."/>
            <person name="Chang Q."/>
            <person name="Ding S."/>
            <person name="Wang X."/>
            <person name="Zhu J."/>
            <person name="Ruan X."/>
            <person name="Zhao L."/>
            <person name="Wei J."/>
            <person name="Que T."/>
            <person name="Du C."/>
            <person name="Cheng J."/>
            <person name="Dai P."/>
            <person name="Han X."/>
            <person name="Huang E."/>
            <person name="Gao Y."/>
            <person name="Liu J."/>
            <person name="Shao H."/>
            <person name="Ye R."/>
            <person name="Li L."/>
            <person name="Wei W."/>
            <person name="Wang X."/>
            <person name="Wang C."/>
            <person name="Yang T."/>
            <person name="Huo Q."/>
            <person name="Li W."/>
            <person name="Guo W."/>
            <person name="Chen H."/>
            <person name="Zhou L."/>
            <person name="Ni X."/>
            <person name="Tian J."/>
            <person name="Zhou Y."/>
            <person name="Sheng Y."/>
            <person name="Liu T."/>
            <person name="Pan Y."/>
            <person name="Xia L."/>
            <person name="Li J."/>
            <person name="Zhao F."/>
            <person name="Cao W."/>
        </authorList>
    </citation>
    <scope>NUCLEOTIDE SEQUENCE</scope>
    <source>
        <strain evidence="1">Hyas-2018</strain>
    </source>
</reference>
<comment type="caution">
    <text evidence="1">The sequence shown here is derived from an EMBL/GenBank/DDBJ whole genome shotgun (WGS) entry which is preliminary data.</text>
</comment>
<accession>A0ACB7RMF1</accession>
<protein>
    <submittedName>
        <fullName evidence="1">Uncharacterized protein</fullName>
    </submittedName>
</protein>
<organism evidence="1 2">
    <name type="scientific">Hyalomma asiaticum</name>
    <name type="common">Tick</name>
    <dbReference type="NCBI Taxonomy" id="266040"/>
    <lineage>
        <taxon>Eukaryota</taxon>
        <taxon>Metazoa</taxon>
        <taxon>Ecdysozoa</taxon>
        <taxon>Arthropoda</taxon>
        <taxon>Chelicerata</taxon>
        <taxon>Arachnida</taxon>
        <taxon>Acari</taxon>
        <taxon>Parasitiformes</taxon>
        <taxon>Ixodida</taxon>
        <taxon>Ixodoidea</taxon>
        <taxon>Ixodidae</taxon>
        <taxon>Hyalomminae</taxon>
        <taxon>Hyalomma</taxon>
    </lineage>
</organism>
<dbReference type="Proteomes" id="UP000821845">
    <property type="component" value="Chromosome 9"/>
</dbReference>
<keyword evidence="2" id="KW-1185">Reference proteome</keyword>
<evidence type="ECO:0000313" key="2">
    <source>
        <dbReference type="Proteomes" id="UP000821845"/>
    </source>
</evidence>
<name>A0ACB7RMF1_HYAAI</name>
<sequence length="300" mass="32707">MSRVFTEGHCSSNLHCSYFPSAELAVVRFLGILVFTAPLVMASGEHPFGKEGVRTLLVLRGLLGASSLFLRFYAIHYMPIADASVIIFSVPVFVSALARIFLKEPCSVFHVVTVLVTVVGLVLITKFPLLLGGSPDAGRPLHTRGLVAALSSTVFGASVYIVLRRLQKVHHSVIMFNFAWVAILETGTISLLTTNLVLPRTVFDGGLLFALGAFSFCGQFLLTRALQLEQAGPVSMVRSCADIVLVFAWQVAFFGEVPDAYTVSGAVLVTACVLFTGLRKWIVTLPENSVTWARMRWLLR</sequence>
<evidence type="ECO:0000313" key="1">
    <source>
        <dbReference type="EMBL" id="KAH6923054.1"/>
    </source>
</evidence>